<protein>
    <submittedName>
        <fullName evidence="3">Helix-turn-helix domain-containing protein</fullName>
    </submittedName>
</protein>
<name>A0ABX1Y9J8_9BACL</name>
<dbReference type="PANTHER" id="PTHR46558">
    <property type="entry name" value="TRACRIPTIONAL REGULATORY PROTEIN-RELATED-RELATED"/>
    <property type="match status" value="1"/>
</dbReference>
<comment type="caution">
    <text evidence="3">The sequence shown here is derived from an EMBL/GenBank/DDBJ whole genome shotgun (WGS) entry which is preliminary data.</text>
</comment>
<dbReference type="InterPro" id="IPR010982">
    <property type="entry name" value="Lambda_DNA-bd_dom_sf"/>
</dbReference>
<dbReference type="SMART" id="SM00530">
    <property type="entry name" value="HTH_XRE"/>
    <property type="match status" value="1"/>
</dbReference>
<sequence>MVDIDYNVVEIHIIPGGFRVGEHKNIRLKLARVQKDLSQEQLAEAVGVTRQTIGLIEAGNYNPTIRLCIAICRVLGTTLNDIFWEEEE</sequence>
<dbReference type="PANTHER" id="PTHR46558:SF3">
    <property type="entry name" value="TRANSCRIPTIONAL REGULATOR"/>
    <property type="match status" value="1"/>
</dbReference>
<evidence type="ECO:0000313" key="3">
    <source>
        <dbReference type="EMBL" id="NOU77608.1"/>
    </source>
</evidence>
<organism evidence="3 4">
    <name type="scientific">Paenibacillus phytohabitans</name>
    <dbReference type="NCBI Taxonomy" id="2654978"/>
    <lineage>
        <taxon>Bacteria</taxon>
        <taxon>Bacillati</taxon>
        <taxon>Bacillota</taxon>
        <taxon>Bacilli</taxon>
        <taxon>Bacillales</taxon>
        <taxon>Paenibacillaceae</taxon>
        <taxon>Paenibacillus</taxon>
    </lineage>
</organism>
<accession>A0ABX1Y9J8</accession>
<feature type="domain" description="HTH cro/C1-type" evidence="2">
    <location>
        <begin position="28"/>
        <end position="82"/>
    </location>
</feature>
<dbReference type="Proteomes" id="UP000596857">
    <property type="component" value="Unassembled WGS sequence"/>
</dbReference>
<dbReference type="PROSITE" id="PS50943">
    <property type="entry name" value="HTH_CROC1"/>
    <property type="match status" value="1"/>
</dbReference>
<dbReference type="SUPFAM" id="SSF47413">
    <property type="entry name" value="lambda repressor-like DNA-binding domains"/>
    <property type="match status" value="1"/>
</dbReference>
<dbReference type="InterPro" id="IPR001387">
    <property type="entry name" value="Cro/C1-type_HTH"/>
</dbReference>
<reference evidence="3 4" key="1">
    <citation type="submission" date="2019-10" db="EMBL/GenBank/DDBJ databases">
        <title>Description of Paenibacillus terricola sp. nov.</title>
        <authorList>
            <person name="Carlier A."/>
            <person name="Qi S."/>
        </authorList>
    </citation>
    <scope>NUCLEOTIDE SEQUENCE [LARGE SCALE GENOMIC DNA]</scope>
    <source>
        <strain evidence="3 4">LMG 31459</strain>
    </source>
</reference>
<dbReference type="EMBL" id="WHOB01000016">
    <property type="protein sequence ID" value="NOU77608.1"/>
    <property type="molecule type" value="Genomic_DNA"/>
</dbReference>
<keyword evidence="4" id="KW-1185">Reference proteome</keyword>
<keyword evidence="1" id="KW-0238">DNA-binding</keyword>
<dbReference type="Gene3D" id="1.10.260.40">
    <property type="entry name" value="lambda repressor-like DNA-binding domains"/>
    <property type="match status" value="1"/>
</dbReference>
<gene>
    <name evidence="3" type="ORF">GC101_01825</name>
</gene>
<evidence type="ECO:0000259" key="2">
    <source>
        <dbReference type="PROSITE" id="PS50943"/>
    </source>
</evidence>
<evidence type="ECO:0000256" key="1">
    <source>
        <dbReference type="ARBA" id="ARBA00023125"/>
    </source>
</evidence>
<evidence type="ECO:0000313" key="4">
    <source>
        <dbReference type="Proteomes" id="UP000596857"/>
    </source>
</evidence>
<proteinExistence type="predicted"/>
<dbReference type="Pfam" id="PF01381">
    <property type="entry name" value="HTH_3"/>
    <property type="match status" value="1"/>
</dbReference>
<dbReference type="CDD" id="cd00093">
    <property type="entry name" value="HTH_XRE"/>
    <property type="match status" value="1"/>
</dbReference>